<dbReference type="Proteomes" id="UP000035963">
    <property type="component" value="Unassembled WGS sequence"/>
</dbReference>
<dbReference type="EMBL" id="AEJF01000009">
    <property type="protein sequence ID" value="KLU27971.1"/>
    <property type="molecule type" value="Genomic_DNA"/>
</dbReference>
<protein>
    <submittedName>
        <fullName evidence="1">Uncharacterized protein</fullName>
    </submittedName>
</protein>
<proteinExistence type="predicted"/>
<organism evidence="1 2">
    <name type="scientific">Caballeronia mineralivorans PML1(12)</name>
    <dbReference type="NCBI Taxonomy" id="908627"/>
    <lineage>
        <taxon>Bacteria</taxon>
        <taxon>Pseudomonadati</taxon>
        <taxon>Pseudomonadota</taxon>
        <taxon>Betaproteobacteria</taxon>
        <taxon>Burkholderiales</taxon>
        <taxon>Burkholderiaceae</taxon>
        <taxon>Caballeronia</taxon>
    </lineage>
</organism>
<comment type="caution">
    <text evidence="1">The sequence shown here is derived from an EMBL/GenBank/DDBJ whole genome shotgun (WGS) entry which is preliminary data.</text>
</comment>
<dbReference type="PATRIC" id="fig|908627.4.peg.367"/>
<accession>A0A0J1D5Q4</accession>
<dbReference type="AlphaFoldDB" id="A0A0J1D5Q4"/>
<dbReference type="RefSeq" id="WP_047844872.1">
    <property type="nucleotide sequence ID" value="NZ_AEJF01000009.1"/>
</dbReference>
<reference evidence="1 2" key="1">
    <citation type="journal article" date="2015" name="Genome Announc.">
        <title>Draft Genome Sequence of Burkholderia sp. Strain PML1(12), an Ectomycorrhizosphere-Inhabiting Bacterium with Effective Mineral-Weathering Ability.</title>
        <authorList>
            <person name="Uroz S."/>
            <person name="Oger P."/>
        </authorList>
    </citation>
    <scope>NUCLEOTIDE SEQUENCE [LARGE SCALE GENOMIC DNA]</scope>
    <source>
        <strain evidence="2">PML1(12)</strain>
    </source>
</reference>
<sequence>MAWFVDSFHAKAEAELDARMNAPRWEVLATELLVSIDWGLKTGLEPGEFPVTFCRDWSPLYIRRVGGYPFTH</sequence>
<gene>
    <name evidence="1" type="ORF">EOS_01705</name>
</gene>
<keyword evidence="2" id="KW-1185">Reference proteome</keyword>
<evidence type="ECO:0000313" key="2">
    <source>
        <dbReference type="Proteomes" id="UP000035963"/>
    </source>
</evidence>
<evidence type="ECO:0000313" key="1">
    <source>
        <dbReference type="EMBL" id="KLU27971.1"/>
    </source>
</evidence>
<name>A0A0J1D5Q4_9BURK</name>